<reference evidence="2 3" key="1">
    <citation type="submission" date="2007-05" db="EMBL/GenBank/DDBJ databases">
        <title>Complete sequence of chromosome of Acidiphilium cryptum JF-5.</title>
        <authorList>
            <consortium name="US DOE Joint Genome Institute"/>
            <person name="Copeland A."/>
            <person name="Lucas S."/>
            <person name="Lapidus A."/>
            <person name="Barry K."/>
            <person name="Detter J.C."/>
            <person name="Glavina del Rio T."/>
            <person name="Hammon N."/>
            <person name="Israni S."/>
            <person name="Dalin E."/>
            <person name="Tice H."/>
            <person name="Pitluck S."/>
            <person name="Sims D."/>
            <person name="Brettin T."/>
            <person name="Bruce D."/>
            <person name="Han C."/>
            <person name="Schmutz J."/>
            <person name="Larimer F."/>
            <person name="Land M."/>
            <person name="Hauser L."/>
            <person name="Kyrpides N."/>
            <person name="Kim E."/>
            <person name="Magnuson T."/>
            <person name="Richardson P."/>
        </authorList>
    </citation>
    <scope>NUCLEOTIDE SEQUENCE [LARGE SCALE GENOMIC DNA]</scope>
    <source>
        <strain evidence="2 3">JF-5</strain>
    </source>
</reference>
<evidence type="ECO:0000313" key="3">
    <source>
        <dbReference type="Proteomes" id="UP000000245"/>
    </source>
</evidence>
<dbReference type="HOGENOM" id="CLU_112041_1_0_5"/>
<dbReference type="EMBL" id="CP000697">
    <property type="protein sequence ID" value="ABQ30705.1"/>
    <property type="molecule type" value="Genomic_DNA"/>
</dbReference>
<dbReference type="RefSeq" id="WP_007421846.1">
    <property type="nucleotide sequence ID" value="NC_009484.1"/>
</dbReference>
<evidence type="ECO:0000256" key="1">
    <source>
        <dbReference type="SAM" id="MobiDB-lite"/>
    </source>
</evidence>
<dbReference type="eggNOG" id="COG5319">
    <property type="taxonomic scope" value="Bacteria"/>
</dbReference>
<dbReference type="STRING" id="349163.Acry_1497"/>
<gene>
    <name evidence="2" type="ordered locus">Acry_1497</name>
</gene>
<dbReference type="PIRSF" id="PIRSF032131">
    <property type="entry name" value="UCP032131"/>
    <property type="match status" value="1"/>
</dbReference>
<name>A5FYM3_ACICJ</name>
<protein>
    <submittedName>
        <fullName evidence="2">Uncharacterized protein</fullName>
    </submittedName>
</protein>
<evidence type="ECO:0000313" key="2">
    <source>
        <dbReference type="EMBL" id="ABQ30705.1"/>
    </source>
</evidence>
<sequence length="151" mass="16712">MIHYQLRCACTHEFDGWFANSASFERQVKRRLLNCPRCGGTDVARALMAPRIGKGNPEEPRQQPPARKPRTAAVAGRMPDELRALLAGLRREVETHCDYVGQEFAAEARRIHNGDAPSRGIYGEATEAESEALAEEGIEFAQIPWVPPADG</sequence>
<keyword evidence="3" id="KW-1185">Reference proteome</keyword>
<dbReference type="Proteomes" id="UP000000245">
    <property type="component" value="Chromosome"/>
</dbReference>
<accession>A5FYM3</accession>
<organism evidence="2 3">
    <name type="scientific">Acidiphilium cryptum (strain JF-5)</name>
    <dbReference type="NCBI Taxonomy" id="349163"/>
    <lineage>
        <taxon>Bacteria</taxon>
        <taxon>Pseudomonadati</taxon>
        <taxon>Pseudomonadota</taxon>
        <taxon>Alphaproteobacteria</taxon>
        <taxon>Acetobacterales</taxon>
        <taxon>Acidocellaceae</taxon>
        <taxon>Acidiphilium</taxon>
    </lineage>
</organism>
<feature type="region of interest" description="Disordered" evidence="1">
    <location>
        <begin position="49"/>
        <end position="75"/>
    </location>
</feature>
<dbReference type="KEGG" id="acr:Acry_1497"/>
<dbReference type="AlphaFoldDB" id="A5FYM3"/>
<proteinExistence type="predicted"/>
<dbReference type="Pfam" id="PF06676">
    <property type="entry name" value="DUF1178"/>
    <property type="match status" value="1"/>
</dbReference>
<dbReference type="InterPro" id="IPR009562">
    <property type="entry name" value="DUF1178"/>
</dbReference>